<accession>V7PG12</accession>
<keyword evidence="1" id="KW-0812">Transmembrane</keyword>
<evidence type="ECO:0000256" key="1">
    <source>
        <dbReference type="SAM" id="Phobius"/>
    </source>
</evidence>
<dbReference type="EMBL" id="KI635808">
    <property type="protein sequence ID" value="ETB57283.1"/>
    <property type="molecule type" value="Genomic_DNA"/>
</dbReference>
<evidence type="ECO:0000313" key="3">
    <source>
        <dbReference type="Proteomes" id="UP000018538"/>
    </source>
</evidence>
<keyword evidence="3" id="KW-1185">Reference proteome</keyword>
<evidence type="ECO:0000313" key="2">
    <source>
        <dbReference type="EMBL" id="ETB57283.1"/>
    </source>
</evidence>
<keyword evidence="1" id="KW-1133">Transmembrane helix</keyword>
<dbReference type="AlphaFoldDB" id="V7PG12"/>
<protein>
    <submittedName>
        <fullName evidence="2">Uncharacterized protein</fullName>
    </submittedName>
</protein>
<sequence>MNYGKHLTDIYLNLYIKRANISYLSPLKGQYNNLIKHSFLLYFKISSVSLFMIINSIISVGSLLIGILTEERVRKIYYKITK</sequence>
<proteinExistence type="predicted"/>
<organism evidence="2 3">
    <name type="scientific">Plasmodium yoelii 17X</name>
    <dbReference type="NCBI Taxonomy" id="1323249"/>
    <lineage>
        <taxon>Eukaryota</taxon>
        <taxon>Sar</taxon>
        <taxon>Alveolata</taxon>
        <taxon>Apicomplexa</taxon>
        <taxon>Aconoidasida</taxon>
        <taxon>Haemosporida</taxon>
        <taxon>Plasmodiidae</taxon>
        <taxon>Plasmodium</taxon>
        <taxon>Plasmodium (Vinckeia)</taxon>
    </lineage>
</organism>
<dbReference type="Proteomes" id="UP000018538">
    <property type="component" value="Unassembled WGS sequence"/>
</dbReference>
<name>V7PG12_PLAYE</name>
<gene>
    <name evidence="2" type="ORF">YYC_05079</name>
</gene>
<feature type="transmembrane region" description="Helical" evidence="1">
    <location>
        <begin position="48"/>
        <end position="69"/>
    </location>
</feature>
<reference evidence="2 3" key="1">
    <citation type="submission" date="2013-11" db="EMBL/GenBank/DDBJ databases">
        <title>The Genome Sequence of Plasmodium yoelii 17X.</title>
        <authorList>
            <consortium name="The Broad Institute Genomics Platform"/>
            <consortium name="The Broad Institute Genome Sequencing Center for Infectious Disease"/>
            <person name="Neafsey D."/>
            <person name="Adams J."/>
            <person name="Walker B."/>
            <person name="Young S.K."/>
            <person name="Zeng Q."/>
            <person name="Gargeya S."/>
            <person name="Fitzgerald M."/>
            <person name="Haas B."/>
            <person name="Abouelleil A."/>
            <person name="Alvarado L."/>
            <person name="Chapman S.B."/>
            <person name="Gainer-Dewar J."/>
            <person name="Goldberg J."/>
            <person name="Griggs A."/>
            <person name="Gujja S."/>
            <person name="Hansen M."/>
            <person name="Howarth C."/>
            <person name="Imamovic A."/>
            <person name="Ireland A."/>
            <person name="Larimer J."/>
            <person name="McCowan C."/>
            <person name="Murphy C."/>
            <person name="Pearson M."/>
            <person name="Poon T.W."/>
            <person name="Priest M."/>
            <person name="Roberts A."/>
            <person name="Saif S."/>
            <person name="Shea T."/>
            <person name="Sykes S."/>
            <person name="Wortman J."/>
            <person name="Nusbaum C."/>
            <person name="Birren B."/>
        </authorList>
    </citation>
    <scope>NUCLEOTIDE SEQUENCE [LARGE SCALE GENOMIC DNA]</scope>
    <source>
        <strain evidence="2 3">17X</strain>
    </source>
</reference>
<keyword evidence="1" id="KW-0472">Membrane</keyword>